<dbReference type="GO" id="GO:0032259">
    <property type="term" value="P:methylation"/>
    <property type="evidence" value="ECO:0007669"/>
    <property type="project" value="UniProtKB-KW"/>
</dbReference>
<dbReference type="InterPro" id="IPR029063">
    <property type="entry name" value="SAM-dependent_MTases_sf"/>
</dbReference>
<dbReference type="InterPro" id="IPR013216">
    <property type="entry name" value="Methyltransf_11"/>
</dbReference>
<protein>
    <submittedName>
        <fullName evidence="2">Class I SAM-dependent methyltransferase</fullName>
    </submittedName>
</protein>
<dbReference type="Gene3D" id="3.40.50.150">
    <property type="entry name" value="Vaccinia Virus protein VP39"/>
    <property type="match status" value="1"/>
</dbReference>
<organism evidence="2 3">
    <name type="scientific">Eiseniibacteriota bacterium</name>
    <dbReference type="NCBI Taxonomy" id="2212470"/>
    <lineage>
        <taxon>Bacteria</taxon>
        <taxon>Candidatus Eiseniibacteriota</taxon>
    </lineage>
</organism>
<evidence type="ECO:0000259" key="1">
    <source>
        <dbReference type="Pfam" id="PF08241"/>
    </source>
</evidence>
<proteinExistence type="predicted"/>
<keyword evidence="2" id="KW-0808">Transferase</keyword>
<reference evidence="2" key="1">
    <citation type="submission" date="2020-04" db="EMBL/GenBank/DDBJ databases">
        <authorList>
            <person name="Zhang T."/>
        </authorList>
    </citation>
    <scope>NUCLEOTIDE SEQUENCE</scope>
    <source>
        <strain evidence="2">HKST-UBA01</strain>
    </source>
</reference>
<dbReference type="CDD" id="cd02440">
    <property type="entry name" value="AdoMet_MTases"/>
    <property type="match status" value="1"/>
</dbReference>
<accession>A0A956LWU8</accession>
<evidence type="ECO:0000313" key="3">
    <source>
        <dbReference type="Proteomes" id="UP000697710"/>
    </source>
</evidence>
<gene>
    <name evidence="2" type="ORF">KC729_03830</name>
</gene>
<dbReference type="Pfam" id="PF08241">
    <property type="entry name" value="Methyltransf_11"/>
    <property type="match status" value="1"/>
</dbReference>
<feature type="domain" description="Methyltransferase type 11" evidence="1">
    <location>
        <begin position="47"/>
        <end position="141"/>
    </location>
</feature>
<dbReference type="GO" id="GO:0008757">
    <property type="term" value="F:S-adenosylmethionine-dependent methyltransferase activity"/>
    <property type="evidence" value="ECO:0007669"/>
    <property type="project" value="InterPro"/>
</dbReference>
<dbReference type="SUPFAM" id="SSF53335">
    <property type="entry name" value="S-adenosyl-L-methionine-dependent methyltransferases"/>
    <property type="match status" value="1"/>
</dbReference>
<evidence type="ECO:0000313" key="2">
    <source>
        <dbReference type="EMBL" id="MCA9726788.1"/>
    </source>
</evidence>
<dbReference type="EMBL" id="JAGQHR010000067">
    <property type="protein sequence ID" value="MCA9726788.1"/>
    <property type="molecule type" value="Genomic_DNA"/>
</dbReference>
<dbReference type="PANTHER" id="PTHR43861">
    <property type="entry name" value="TRANS-ACONITATE 2-METHYLTRANSFERASE-RELATED"/>
    <property type="match status" value="1"/>
</dbReference>
<comment type="caution">
    <text evidence="2">The sequence shown here is derived from an EMBL/GenBank/DDBJ whole genome shotgun (WGS) entry which is preliminary data.</text>
</comment>
<reference evidence="2" key="2">
    <citation type="journal article" date="2021" name="Microbiome">
        <title>Successional dynamics and alternative stable states in a saline activated sludge microbial community over 9 years.</title>
        <authorList>
            <person name="Wang Y."/>
            <person name="Ye J."/>
            <person name="Ju F."/>
            <person name="Liu L."/>
            <person name="Boyd J.A."/>
            <person name="Deng Y."/>
            <person name="Parks D.H."/>
            <person name="Jiang X."/>
            <person name="Yin X."/>
            <person name="Woodcroft B.J."/>
            <person name="Tyson G.W."/>
            <person name="Hugenholtz P."/>
            <person name="Polz M.F."/>
            <person name="Zhang T."/>
        </authorList>
    </citation>
    <scope>NUCLEOTIDE SEQUENCE</scope>
    <source>
        <strain evidence="2">HKST-UBA01</strain>
    </source>
</reference>
<name>A0A956LWU8_UNCEI</name>
<dbReference type="Proteomes" id="UP000697710">
    <property type="component" value="Unassembled WGS sequence"/>
</dbReference>
<dbReference type="AlphaFoldDB" id="A0A956LWU8"/>
<keyword evidence="2" id="KW-0489">Methyltransferase</keyword>
<dbReference type="PANTHER" id="PTHR43861:SF1">
    <property type="entry name" value="TRANS-ACONITATE 2-METHYLTRANSFERASE"/>
    <property type="match status" value="1"/>
</dbReference>
<sequence>MDRFVNVYDDDERARAYDQLEFPGTYFLAFRDLPGLFRKHVRGTRALDFGCGAGRSSRFLRDLGFSVVGIDISHPMLAKARERDPEGDYRRVEPGDPRSLPGGPFDLILSAFTFDNLGAEEEKETAFRSLRSLLGAGGRLVSVVSAPEIYVHEWASFSTRDFPENRQARSGDRVKIVMLDVPDRRPVEDIVCTDDTYARIYDRVGLTVLETLRPLATGEEPFAWQSETEVAAWVVYVLGPASDGAVGDDASAERVIE</sequence>